<comment type="similarity">
    <text evidence="7">Belongs to the GntP permease family.</text>
</comment>
<evidence type="ECO:0000256" key="1">
    <source>
        <dbReference type="ARBA" id="ARBA00004651"/>
    </source>
</evidence>
<accession>A0A5M6DIA2</accession>
<evidence type="ECO:0000256" key="6">
    <source>
        <dbReference type="ARBA" id="ARBA00023136"/>
    </source>
</evidence>
<feature type="transmembrane region" description="Helical" evidence="9">
    <location>
        <begin position="88"/>
        <end position="114"/>
    </location>
</feature>
<dbReference type="RefSeq" id="WP_150074842.1">
    <property type="nucleotide sequence ID" value="NZ_VWOX01000002.1"/>
</dbReference>
<feature type="transmembrane region" description="Helical" evidence="9">
    <location>
        <begin position="6"/>
        <end position="37"/>
    </location>
</feature>
<protein>
    <submittedName>
        <fullName evidence="10">Gluconate permease</fullName>
    </submittedName>
</protein>
<feature type="transmembrane region" description="Helical" evidence="9">
    <location>
        <begin position="388"/>
        <end position="408"/>
    </location>
</feature>
<feature type="transmembrane region" description="Helical" evidence="9">
    <location>
        <begin position="415"/>
        <end position="432"/>
    </location>
</feature>
<name>A0A5M6DIA2_9BACT</name>
<keyword evidence="6 9" id="KW-0472">Membrane</keyword>
<gene>
    <name evidence="10" type="ORF">FYK55_03240</name>
</gene>
<evidence type="ECO:0000256" key="3">
    <source>
        <dbReference type="ARBA" id="ARBA00022475"/>
    </source>
</evidence>
<feature type="transmembrane region" description="Helical" evidence="9">
    <location>
        <begin position="161"/>
        <end position="179"/>
    </location>
</feature>
<feature type="transmembrane region" description="Helical" evidence="9">
    <location>
        <begin position="438"/>
        <end position="457"/>
    </location>
</feature>
<feature type="transmembrane region" description="Helical" evidence="9">
    <location>
        <begin position="284"/>
        <end position="305"/>
    </location>
</feature>
<keyword evidence="2" id="KW-0813">Transport</keyword>
<keyword evidence="5 9" id="KW-1133">Transmembrane helix</keyword>
<evidence type="ECO:0000256" key="4">
    <source>
        <dbReference type="ARBA" id="ARBA00022692"/>
    </source>
</evidence>
<dbReference type="PANTHER" id="PTHR30354">
    <property type="entry name" value="GNT FAMILY GLUCONATE TRANSPORTER"/>
    <property type="match status" value="1"/>
</dbReference>
<dbReference type="PANTHER" id="PTHR30354:SF22">
    <property type="entry name" value="HIGH-AFFINITY GLUCONATE TRANSPORTER"/>
    <property type="match status" value="1"/>
</dbReference>
<dbReference type="InterPro" id="IPR003474">
    <property type="entry name" value="Glcn_transporter"/>
</dbReference>
<keyword evidence="11" id="KW-1185">Reference proteome</keyword>
<comment type="subcellular location">
    <subcellularLocation>
        <location evidence="1">Cell membrane</location>
        <topology evidence="1">Multi-pass membrane protein</topology>
    </subcellularLocation>
</comment>
<keyword evidence="3" id="KW-1003">Cell membrane</keyword>
<evidence type="ECO:0000313" key="10">
    <source>
        <dbReference type="EMBL" id="KAA5545942.1"/>
    </source>
</evidence>
<evidence type="ECO:0000256" key="5">
    <source>
        <dbReference type="ARBA" id="ARBA00022989"/>
    </source>
</evidence>
<keyword evidence="4 9" id="KW-0812">Transmembrane</keyword>
<dbReference type="AlphaFoldDB" id="A0A5M6DIA2"/>
<sequence>MNIWLIVGLSVCVVLVAILVFRLHAFLTLLLAGVLVAGMTDRSALDQYAQSKIEAGQWTARAAESFRTSSPVTRLTTEFGVTAGKIGILIALASVIGGCLSESGAAATIVHRMLRWTGPKRSPEALALSSFIIGIPVFFDTVFYLMVPLARSLRRVVGKDYVLFLLAILAGGSIAHSLIPPTPGPLQVAEILDVDVGVMLGVGLVIGGFSSVLSLGSARLINHFVDVPLRDLPYDASPSQNADDENAGNTVPAGKDGSVVPNDTLTDASDPAGRSESGPGLLESLLPILVPVVLITIGSIIAYLIDSGGIEPSQVTEWLSFVGDKNIAIALGLAFAMALVRYIDPDKRRTLVSRSLASAGNIILITAAGGAFGAMLRQAGIATAVGNLVDANAGLMLLPLAFAVTTAIRTLQGSATVAMITAAGVLQGFATADTLPFHPVYLAMAIGAGSKPVSWMTDSAFWVITRMSGMTEAEGLKVISPMSTAMGLSALLVSSLMAWLVPGV</sequence>
<feature type="region of interest" description="Disordered" evidence="8">
    <location>
        <begin position="236"/>
        <end position="276"/>
    </location>
</feature>
<proteinExistence type="inferred from homology"/>
<feature type="transmembrane region" description="Helical" evidence="9">
    <location>
        <begin position="355"/>
        <end position="376"/>
    </location>
</feature>
<organism evidence="10 11">
    <name type="scientific">Roseiconus nitratireducens</name>
    <dbReference type="NCBI Taxonomy" id="2605748"/>
    <lineage>
        <taxon>Bacteria</taxon>
        <taxon>Pseudomonadati</taxon>
        <taxon>Planctomycetota</taxon>
        <taxon>Planctomycetia</taxon>
        <taxon>Pirellulales</taxon>
        <taxon>Pirellulaceae</taxon>
        <taxon>Roseiconus</taxon>
    </lineage>
</organism>
<reference evidence="10 11" key="1">
    <citation type="submission" date="2019-08" db="EMBL/GenBank/DDBJ databases">
        <authorList>
            <person name="Dhanesh K."/>
            <person name="Kumar G."/>
            <person name="Sasikala C."/>
            <person name="Venkata Ramana C."/>
        </authorList>
    </citation>
    <scope>NUCLEOTIDE SEQUENCE [LARGE SCALE GENOMIC DNA]</scope>
    <source>
        <strain evidence="10 11">JC645</strain>
    </source>
</reference>
<comment type="caution">
    <text evidence="10">The sequence shown here is derived from an EMBL/GenBank/DDBJ whole genome shotgun (WGS) entry which is preliminary data.</text>
</comment>
<dbReference type="EMBL" id="VWOX01000002">
    <property type="protein sequence ID" value="KAA5545942.1"/>
    <property type="molecule type" value="Genomic_DNA"/>
</dbReference>
<dbReference type="Pfam" id="PF02447">
    <property type="entry name" value="GntP_permease"/>
    <property type="match status" value="2"/>
</dbReference>
<dbReference type="Proteomes" id="UP000324479">
    <property type="component" value="Unassembled WGS sequence"/>
</dbReference>
<feature type="transmembrane region" description="Helical" evidence="9">
    <location>
        <begin position="325"/>
        <end position="343"/>
    </location>
</feature>
<evidence type="ECO:0000313" key="11">
    <source>
        <dbReference type="Proteomes" id="UP000324479"/>
    </source>
</evidence>
<evidence type="ECO:0000256" key="8">
    <source>
        <dbReference type="SAM" id="MobiDB-lite"/>
    </source>
</evidence>
<feature type="transmembrane region" description="Helical" evidence="9">
    <location>
        <begin position="478"/>
        <end position="501"/>
    </location>
</feature>
<evidence type="ECO:0000256" key="7">
    <source>
        <dbReference type="ARBA" id="ARBA00049663"/>
    </source>
</evidence>
<dbReference type="GO" id="GO:0015128">
    <property type="term" value="F:gluconate transmembrane transporter activity"/>
    <property type="evidence" value="ECO:0007669"/>
    <property type="project" value="InterPro"/>
</dbReference>
<feature type="transmembrane region" description="Helical" evidence="9">
    <location>
        <begin position="199"/>
        <end position="221"/>
    </location>
</feature>
<evidence type="ECO:0000256" key="2">
    <source>
        <dbReference type="ARBA" id="ARBA00022448"/>
    </source>
</evidence>
<evidence type="ECO:0000256" key="9">
    <source>
        <dbReference type="SAM" id="Phobius"/>
    </source>
</evidence>
<feature type="transmembrane region" description="Helical" evidence="9">
    <location>
        <begin position="126"/>
        <end position="149"/>
    </location>
</feature>
<dbReference type="GO" id="GO:0005886">
    <property type="term" value="C:plasma membrane"/>
    <property type="evidence" value="ECO:0007669"/>
    <property type="project" value="UniProtKB-SubCell"/>
</dbReference>